<name>A0ABV9F8R7_9BACL</name>
<dbReference type="CDD" id="cd07971">
    <property type="entry name" value="OBF_DNA_ligase_LigD"/>
    <property type="match status" value="1"/>
</dbReference>
<sequence>MELQPVIPFEPLAASELPQGGEWVAQIKWDGVRMLSYCDGRSARLINRRLHDRTLQYPEFADPTAFCSSSSFILDGELIAFDEARPSFQEVMRRDSPRTQASIAAAVSRVPVTYMIFDVLYAEGRWVTDLPLSRRQRLLEDIVLESERVQLCRNFVDASALLELMRARSMEGVVCKNLNSAYAIGQKDGRWRKLKLTRDLYAAIGGVTYNGPTVNALLLGLFDGNGKLHYIGHAGTGKLSRTDWRRLTEQVAPLAVDEMPFANRPDRHQDAVWLAPRLAAKVQFLNWTRGGTMRHPSIQALLPERYLAECVAEQTGADPQMEPTGKR</sequence>
<dbReference type="Pfam" id="PF04679">
    <property type="entry name" value="DNA_ligase_A_C"/>
    <property type="match status" value="1"/>
</dbReference>
<dbReference type="InterPro" id="IPR012310">
    <property type="entry name" value="DNA_ligase_ATP-dep_cent"/>
</dbReference>
<evidence type="ECO:0000256" key="2">
    <source>
        <dbReference type="ARBA" id="ARBA00022598"/>
    </source>
</evidence>
<comment type="catalytic activity">
    <reaction evidence="3">
        <text>ATP + (deoxyribonucleotide)n-3'-hydroxyl + 5'-phospho-(deoxyribonucleotide)m = (deoxyribonucleotide)n+m + AMP + diphosphate.</text>
        <dbReference type="EC" id="6.5.1.1"/>
    </reaction>
</comment>
<feature type="domain" description="ATP-dependent DNA ligase family profile" evidence="4">
    <location>
        <begin position="105"/>
        <end position="227"/>
    </location>
</feature>
<evidence type="ECO:0000256" key="3">
    <source>
        <dbReference type="ARBA" id="ARBA00034003"/>
    </source>
</evidence>
<organism evidence="5 6">
    <name type="scientific">Cohnella hongkongensis</name>
    <dbReference type="NCBI Taxonomy" id="178337"/>
    <lineage>
        <taxon>Bacteria</taxon>
        <taxon>Bacillati</taxon>
        <taxon>Bacillota</taxon>
        <taxon>Bacilli</taxon>
        <taxon>Bacillales</taxon>
        <taxon>Paenibacillaceae</taxon>
        <taxon>Cohnella</taxon>
    </lineage>
</organism>
<accession>A0ABV9F8R7</accession>
<dbReference type="EC" id="6.5.1.1" evidence="1"/>
<evidence type="ECO:0000313" key="5">
    <source>
        <dbReference type="EMBL" id="MFC4597445.1"/>
    </source>
</evidence>
<dbReference type="InterPro" id="IPR012340">
    <property type="entry name" value="NA-bd_OB-fold"/>
</dbReference>
<dbReference type="RefSeq" id="WP_378092641.1">
    <property type="nucleotide sequence ID" value="NZ_JBHSEP010000002.1"/>
</dbReference>
<dbReference type="Gene3D" id="3.30.470.30">
    <property type="entry name" value="DNA ligase/mRNA capping enzyme"/>
    <property type="match status" value="1"/>
</dbReference>
<evidence type="ECO:0000256" key="1">
    <source>
        <dbReference type="ARBA" id="ARBA00012727"/>
    </source>
</evidence>
<dbReference type="InterPro" id="IPR012309">
    <property type="entry name" value="DNA_ligase_ATP-dep_C"/>
</dbReference>
<dbReference type="GO" id="GO:0016874">
    <property type="term" value="F:ligase activity"/>
    <property type="evidence" value="ECO:0007669"/>
    <property type="project" value="UniProtKB-KW"/>
</dbReference>
<keyword evidence="6" id="KW-1185">Reference proteome</keyword>
<dbReference type="CDD" id="cd07906">
    <property type="entry name" value="Adenylation_DNA_ligase_LigD_LigC"/>
    <property type="match status" value="1"/>
</dbReference>
<dbReference type="Pfam" id="PF01068">
    <property type="entry name" value="DNA_ligase_A_M"/>
    <property type="match status" value="1"/>
</dbReference>
<dbReference type="InterPro" id="IPR029710">
    <property type="entry name" value="LIG4"/>
</dbReference>
<keyword evidence="2 5" id="KW-0436">Ligase</keyword>
<dbReference type="PANTHER" id="PTHR45997">
    <property type="entry name" value="DNA LIGASE 4"/>
    <property type="match status" value="1"/>
</dbReference>
<proteinExistence type="predicted"/>
<reference evidence="6" key="1">
    <citation type="journal article" date="2019" name="Int. J. Syst. Evol. Microbiol.">
        <title>The Global Catalogue of Microorganisms (GCM) 10K type strain sequencing project: providing services to taxonomists for standard genome sequencing and annotation.</title>
        <authorList>
            <consortium name="The Broad Institute Genomics Platform"/>
            <consortium name="The Broad Institute Genome Sequencing Center for Infectious Disease"/>
            <person name="Wu L."/>
            <person name="Ma J."/>
        </authorList>
    </citation>
    <scope>NUCLEOTIDE SEQUENCE [LARGE SCALE GENOMIC DNA]</scope>
    <source>
        <strain evidence="6">CCUG 49571</strain>
    </source>
</reference>
<dbReference type="SUPFAM" id="SSF50249">
    <property type="entry name" value="Nucleic acid-binding proteins"/>
    <property type="match status" value="1"/>
</dbReference>
<dbReference type="PROSITE" id="PS50160">
    <property type="entry name" value="DNA_LIGASE_A3"/>
    <property type="match status" value="1"/>
</dbReference>
<dbReference type="Gene3D" id="2.40.50.140">
    <property type="entry name" value="Nucleic acid-binding proteins"/>
    <property type="match status" value="1"/>
</dbReference>
<evidence type="ECO:0000313" key="6">
    <source>
        <dbReference type="Proteomes" id="UP001596028"/>
    </source>
</evidence>
<comment type="caution">
    <text evidence="5">The sequence shown here is derived from an EMBL/GenBank/DDBJ whole genome shotgun (WGS) entry which is preliminary data.</text>
</comment>
<dbReference type="PANTHER" id="PTHR45997:SF1">
    <property type="entry name" value="DNA LIGASE 4"/>
    <property type="match status" value="1"/>
</dbReference>
<dbReference type="SUPFAM" id="SSF56091">
    <property type="entry name" value="DNA ligase/mRNA capping enzyme, catalytic domain"/>
    <property type="match status" value="1"/>
</dbReference>
<evidence type="ECO:0000259" key="4">
    <source>
        <dbReference type="PROSITE" id="PS50160"/>
    </source>
</evidence>
<gene>
    <name evidence="5" type="ORF">ACFO3S_04290</name>
</gene>
<protein>
    <recommendedName>
        <fullName evidence="1">DNA ligase (ATP)</fullName>
        <ecNumber evidence="1">6.5.1.1</ecNumber>
    </recommendedName>
</protein>
<dbReference type="EMBL" id="JBHSEP010000002">
    <property type="protein sequence ID" value="MFC4597445.1"/>
    <property type="molecule type" value="Genomic_DNA"/>
</dbReference>
<dbReference type="Proteomes" id="UP001596028">
    <property type="component" value="Unassembled WGS sequence"/>
</dbReference>